<sequence length="112" mass="12583">EDLGKLKPKADIRIFISYAPTKKAFWIYNKRTRLVPNPPSLTPNEPPTNKDWDIMFQPMFDEYFNPLLSLASLIPVVVALVPTDSSGSPSSCLVDQDTPSPRTLQTPQDHNT</sequence>
<organism evidence="2">
    <name type="scientific">Tanacetum cinerariifolium</name>
    <name type="common">Dalmatian daisy</name>
    <name type="synonym">Chrysanthemum cinerariifolium</name>
    <dbReference type="NCBI Taxonomy" id="118510"/>
    <lineage>
        <taxon>Eukaryota</taxon>
        <taxon>Viridiplantae</taxon>
        <taxon>Streptophyta</taxon>
        <taxon>Embryophyta</taxon>
        <taxon>Tracheophyta</taxon>
        <taxon>Spermatophyta</taxon>
        <taxon>Magnoliopsida</taxon>
        <taxon>eudicotyledons</taxon>
        <taxon>Gunneridae</taxon>
        <taxon>Pentapetalae</taxon>
        <taxon>asterids</taxon>
        <taxon>campanulids</taxon>
        <taxon>Asterales</taxon>
        <taxon>Asteraceae</taxon>
        <taxon>Asteroideae</taxon>
        <taxon>Anthemideae</taxon>
        <taxon>Anthemidinae</taxon>
        <taxon>Tanacetum</taxon>
    </lineage>
</organism>
<evidence type="ECO:0008006" key="3">
    <source>
        <dbReference type="Google" id="ProtNLM"/>
    </source>
</evidence>
<comment type="caution">
    <text evidence="2">The sequence shown here is derived from an EMBL/GenBank/DDBJ whole genome shotgun (WGS) entry which is preliminary data.</text>
</comment>
<reference evidence="2" key="1">
    <citation type="journal article" date="2019" name="Sci. Rep.">
        <title>Draft genome of Tanacetum cinerariifolium, the natural source of mosquito coil.</title>
        <authorList>
            <person name="Yamashiro T."/>
            <person name="Shiraishi A."/>
            <person name="Satake H."/>
            <person name="Nakayama K."/>
        </authorList>
    </citation>
    <scope>NUCLEOTIDE SEQUENCE</scope>
</reference>
<feature type="non-terminal residue" evidence="2">
    <location>
        <position position="1"/>
    </location>
</feature>
<accession>A0A699HSS5</accession>
<feature type="region of interest" description="Disordered" evidence="1">
    <location>
        <begin position="84"/>
        <end position="112"/>
    </location>
</feature>
<name>A0A699HSS5_TANCI</name>
<evidence type="ECO:0000313" key="2">
    <source>
        <dbReference type="EMBL" id="GEY67508.1"/>
    </source>
</evidence>
<dbReference type="AlphaFoldDB" id="A0A699HSS5"/>
<gene>
    <name evidence="2" type="ORF">Tci_439482</name>
</gene>
<dbReference type="EMBL" id="BKCJ010199159">
    <property type="protein sequence ID" value="GEY67508.1"/>
    <property type="molecule type" value="Genomic_DNA"/>
</dbReference>
<protein>
    <recommendedName>
        <fullName evidence="3">Retrovirus-related Pol polyprotein from transposon TNT 1-94</fullName>
    </recommendedName>
</protein>
<proteinExistence type="predicted"/>
<evidence type="ECO:0000256" key="1">
    <source>
        <dbReference type="SAM" id="MobiDB-lite"/>
    </source>
</evidence>